<protein>
    <submittedName>
        <fullName evidence="2">Minor capsid component</fullName>
    </submittedName>
</protein>
<dbReference type="EMBL" id="BK015013">
    <property type="protein sequence ID" value="DAD87064.1"/>
    <property type="molecule type" value="Genomic_DNA"/>
</dbReference>
<evidence type="ECO:0000313" key="2">
    <source>
        <dbReference type="EMBL" id="DAD87064.1"/>
    </source>
</evidence>
<reference evidence="2" key="1">
    <citation type="journal article" date="2021" name="Proc. Natl. Acad. Sci. U.S.A.">
        <title>A Catalog of Tens of Thousands of Viruses from Human Metagenomes Reveals Hidden Associations with Chronic Diseases.</title>
        <authorList>
            <person name="Tisza M.J."/>
            <person name="Buck C.B."/>
        </authorList>
    </citation>
    <scope>NUCLEOTIDE SEQUENCE</scope>
    <source>
        <strain evidence="2">CtWaE18</strain>
    </source>
</reference>
<evidence type="ECO:0000259" key="1">
    <source>
        <dbReference type="Pfam" id="PF04233"/>
    </source>
</evidence>
<dbReference type="Pfam" id="PF04233">
    <property type="entry name" value="Phage_Mu_F"/>
    <property type="match status" value="1"/>
</dbReference>
<accession>A0A8S5MXZ1</accession>
<organism evidence="2">
    <name type="scientific">Myoviridae sp. ctWaE18</name>
    <dbReference type="NCBI Taxonomy" id="2826662"/>
    <lineage>
        <taxon>Viruses</taxon>
        <taxon>Duplodnaviria</taxon>
        <taxon>Heunggongvirae</taxon>
        <taxon>Uroviricota</taxon>
        <taxon>Caudoviricetes</taxon>
    </lineage>
</organism>
<name>A0A8S5MXZ1_9CAUD</name>
<dbReference type="InterPro" id="IPR006528">
    <property type="entry name" value="Phage_head_morphogenesis_dom"/>
</dbReference>
<dbReference type="NCBIfam" id="TIGR01641">
    <property type="entry name" value="phageSPP1_gp7"/>
    <property type="match status" value="1"/>
</dbReference>
<sequence length="502" mass="57044">MVPRPWLPKRRRTAMPKKKPFDLPGPEIIAEGVPPDAAVEFWKWRAKLTDAEAQALGESARYRAFYVAGLAHHDLVQLVSDGLEDALKNGETLADFKTRIMAAIQTQGWHDHRVENIFRTNLQTAYAAGRYKKMQSVKASRPYWQYLAVMDRRVRPSHAILDGKVYPADHEFWATHYPPNGFRCRCGVRTLSQRQVDTLGLPVEKEMPQAGVWTDPKTGMEYFVHFPGPDKGFRNNPGKDWAESGLDLKKYSDLNKDSYEEQRGPASKRPERVKTYAELEAGIKSRLGHLATNNGITSVAVTRESYFMATNCDGRFMLSERDFPHKDGKTFNPAKALKSAWNKLAEGKALTWEEEYACESLWHEITHNREKRGPLPRNRNAPGLRYMETVTQWTARRTYHQMLESLGGKAAHQADIKKNGLGYGLWIRNFDKLVGVLNVDEDELLPALLEMIATRPWDEYGKVLVETLSKGSGIKKSVVRAALSGTGEWDYDQVLRSLALIE</sequence>
<feature type="domain" description="Phage head morphogenesis" evidence="1">
    <location>
        <begin position="79"/>
        <end position="188"/>
    </location>
</feature>
<proteinExistence type="predicted"/>